<keyword evidence="2" id="KW-1015">Disulfide bond</keyword>
<sequence>MTGDQRSTSIKGLRPTTVYTVRLYGVAKGQRTKPLTSVVTTTASTGTVIMEPSEQKELGNISALALTPHSVRLSWAAQRDYDSYVVQYRARGSELVQKQSLSGQTRSHVITGLRPTTKYTFYLYGVSSGRHTTPLSTTVTTADSPDEVSPTAKTPVRPGVSHITADSLQLSWMVGRVYELFLIQYRAHGFQTVSNLTVAGDQRSFFITGLRPSTKYTIYLYGVFQGQVTKLMAFVASTTVKEGVRPSEVKGLGSLSVSNITADSLELSWSTQWAFDSYVIQYRAQGSEEVRKLRVSGNRRSYVLIGLRPTTKYAIYIYGVSRGRHTKPLSIVVMTTASIDTNGVKPSRLRKLIRLSGNNVTQDSLQIFWAAESGFDSFLIQYRVEGSEEVQNFTVPAHQHSSFIEGLRPGTKYLVSLYGLSGSRRTRPLTTIITTAASAEKELVKSGKFGSLSFSNITADSLLLSWSADTVFDSFLIQYKAQGSELLQNITVTGDRRSALITGLRPTTNYTIYLYGVSNGQLSRPLVALLTITAVPVHTIGVSALGRLSVSDINTHSLKLSWAVEEGTFDSFLVQYRDSEGQLGVKEVTVPGNLRSVSIGDLAPSTEYLISLYGMLQNQQTEPIPIVARTARESPSRLSFSDLTDSSVTIHWAVPSAPVDSFKIFYVPTKQGEPRSMVIAGRNTNVTLRDLLPDTQYEVNLVAVRGATESPPILDHFTTAPDAPTNLKAVNVSETMALLVWRPAIAPIDHYTITYSSKAG</sequence>
<dbReference type="Proteomes" id="UP000287033">
    <property type="component" value="Unassembled WGS sequence"/>
</dbReference>
<feature type="domain" description="Fibronectin type-III" evidence="5">
    <location>
        <begin position="1"/>
        <end position="45"/>
    </location>
</feature>
<evidence type="ECO:0000256" key="4">
    <source>
        <dbReference type="SAM" id="MobiDB-lite"/>
    </source>
</evidence>
<dbReference type="InterPro" id="IPR050991">
    <property type="entry name" value="ECM_Regulatory_Proteins"/>
</dbReference>
<evidence type="ECO:0000313" key="6">
    <source>
        <dbReference type="EMBL" id="GCC16789.1"/>
    </source>
</evidence>
<evidence type="ECO:0000256" key="3">
    <source>
        <dbReference type="ARBA" id="ARBA00023180"/>
    </source>
</evidence>
<dbReference type="SUPFAM" id="SSF49265">
    <property type="entry name" value="Fibronectin type III"/>
    <property type="match status" value="6"/>
</dbReference>
<dbReference type="EMBL" id="BEZZ01005257">
    <property type="protein sequence ID" value="GCC16789.1"/>
    <property type="molecule type" value="Genomic_DNA"/>
</dbReference>
<dbReference type="InterPro" id="IPR013783">
    <property type="entry name" value="Ig-like_fold"/>
</dbReference>
<gene>
    <name evidence="6" type="ORF">chiPu_0021919</name>
</gene>
<comment type="caution">
    <text evidence="6">The sequence shown here is derived from an EMBL/GenBank/DDBJ whole genome shotgun (WGS) entry which is preliminary data.</text>
</comment>
<feature type="domain" description="Fibronectin type-III" evidence="5">
    <location>
        <begin position="57"/>
        <end position="147"/>
    </location>
</feature>
<dbReference type="InterPro" id="IPR036116">
    <property type="entry name" value="FN3_sf"/>
</dbReference>
<reference evidence="6 7" key="1">
    <citation type="journal article" date="2018" name="Nat. Ecol. Evol.">
        <title>Shark genomes provide insights into elasmobranch evolution and the origin of vertebrates.</title>
        <authorList>
            <person name="Hara Y"/>
            <person name="Yamaguchi K"/>
            <person name="Onimaru K"/>
            <person name="Kadota M"/>
            <person name="Koyanagi M"/>
            <person name="Keeley SD"/>
            <person name="Tatsumi K"/>
            <person name="Tanaka K"/>
            <person name="Motone F"/>
            <person name="Kageyama Y"/>
            <person name="Nozu R"/>
            <person name="Adachi N"/>
            <person name="Nishimura O"/>
            <person name="Nakagawa R"/>
            <person name="Tanegashima C"/>
            <person name="Kiyatake I"/>
            <person name="Matsumoto R"/>
            <person name="Murakumo K"/>
            <person name="Nishida K"/>
            <person name="Terakita A"/>
            <person name="Kuratani S"/>
            <person name="Sato K"/>
            <person name="Hyodo S Kuraku.S."/>
        </authorList>
    </citation>
    <scope>NUCLEOTIDE SEQUENCE [LARGE SCALE GENOMIC DNA]</scope>
</reference>
<keyword evidence="7" id="KW-1185">Reference proteome</keyword>
<name>A0A401RF61_CHIPU</name>
<dbReference type="Pfam" id="PF00041">
    <property type="entry name" value="fn3"/>
    <property type="match status" value="7"/>
</dbReference>
<feature type="domain" description="Fibronectin type-III" evidence="5">
    <location>
        <begin position="544"/>
        <end position="633"/>
    </location>
</feature>
<dbReference type="GO" id="GO:0005615">
    <property type="term" value="C:extracellular space"/>
    <property type="evidence" value="ECO:0007669"/>
    <property type="project" value="TreeGrafter"/>
</dbReference>
<keyword evidence="1" id="KW-0677">Repeat</keyword>
<dbReference type="PROSITE" id="PS50853">
    <property type="entry name" value="FN3"/>
    <property type="match status" value="8"/>
</dbReference>
<dbReference type="Gene3D" id="2.60.40.10">
    <property type="entry name" value="Immunoglobulins"/>
    <property type="match status" value="9"/>
</dbReference>
<evidence type="ECO:0000259" key="5">
    <source>
        <dbReference type="PROSITE" id="PS50853"/>
    </source>
</evidence>
<dbReference type="PANTHER" id="PTHR46708:SF3">
    <property type="entry name" value="TENASCIN-X"/>
    <property type="match status" value="1"/>
</dbReference>
<feature type="domain" description="Fibronectin type-III" evidence="5">
    <location>
        <begin position="154"/>
        <end position="247"/>
    </location>
</feature>
<feature type="domain" description="Fibronectin type-III" evidence="5">
    <location>
        <begin position="251"/>
        <end position="339"/>
    </location>
</feature>
<feature type="domain" description="Fibronectin type-III" evidence="5">
    <location>
        <begin position="448"/>
        <end position="537"/>
    </location>
</feature>
<organism evidence="6 7">
    <name type="scientific">Chiloscyllium punctatum</name>
    <name type="common">Brownbanded bambooshark</name>
    <name type="synonym">Hemiscyllium punctatum</name>
    <dbReference type="NCBI Taxonomy" id="137246"/>
    <lineage>
        <taxon>Eukaryota</taxon>
        <taxon>Metazoa</taxon>
        <taxon>Chordata</taxon>
        <taxon>Craniata</taxon>
        <taxon>Vertebrata</taxon>
        <taxon>Chondrichthyes</taxon>
        <taxon>Elasmobranchii</taxon>
        <taxon>Galeomorphii</taxon>
        <taxon>Galeoidea</taxon>
        <taxon>Orectolobiformes</taxon>
        <taxon>Hemiscylliidae</taxon>
        <taxon>Chiloscyllium</taxon>
    </lineage>
</organism>
<keyword evidence="3" id="KW-0325">Glycoprotein</keyword>
<dbReference type="FunFam" id="2.60.40.10:FF:000099">
    <property type="entry name" value="Fibronectin 1"/>
    <property type="match status" value="1"/>
</dbReference>
<dbReference type="AlphaFoldDB" id="A0A401RF61"/>
<dbReference type="GO" id="GO:0030155">
    <property type="term" value="P:regulation of cell adhesion"/>
    <property type="evidence" value="ECO:0007669"/>
    <property type="project" value="TreeGrafter"/>
</dbReference>
<feature type="domain" description="Fibronectin type-III" evidence="5">
    <location>
        <begin position="634"/>
        <end position="723"/>
    </location>
</feature>
<dbReference type="STRING" id="137246.A0A401RF61"/>
<evidence type="ECO:0000313" key="7">
    <source>
        <dbReference type="Proteomes" id="UP000287033"/>
    </source>
</evidence>
<dbReference type="SMART" id="SM00060">
    <property type="entry name" value="FN3"/>
    <property type="match status" value="7"/>
</dbReference>
<proteinExistence type="predicted"/>
<protein>
    <recommendedName>
        <fullName evidence="5">Fibronectin type-III domain-containing protein</fullName>
    </recommendedName>
</protein>
<accession>A0A401RF61</accession>
<feature type="domain" description="Fibronectin type-III" evidence="5">
    <location>
        <begin position="345"/>
        <end position="439"/>
    </location>
</feature>
<dbReference type="CDD" id="cd00063">
    <property type="entry name" value="FN3"/>
    <property type="match status" value="8"/>
</dbReference>
<feature type="non-terminal residue" evidence="6">
    <location>
        <position position="760"/>
    </location>
</feature>
<dbReference type="PANTHER" id="PTHR46708">
    <property type="entry name" value="TENASCIN"/>
    <property type="match status" value="1"/>
</dbReference>
<dbReference type="OMA" id="ESMKVSW"/>
<dbReference type="InterPro" id="IPR003961">
    <property type="entry name" value="FN3_dom"/>
</dbReference>
<evidence type="ECO:0000256" key="1">
    <source>
        <dbReference type="ARBA" id="ARBA00022737"/>
    </source>
</evidence>
<dbReference type="GO" id="GO:0031175">
    <property type="term" value="P:neuron projection development"/>
    <property type="evidence" value="ECO:0007669"/>
    <property type="project" value="TreeGrafter"/>
</dbReference>
<dbReference type="OrthoDB" id="9949424at2759"/>
<evidence type="ECO:0000256" key="2">
    <source>
        <dbReference type="ARBA" id="ARBA00023157"/>
    </source>
</evidence>
<feature type="region of interest" description="Disordered" evidence="4">
    <location>
        <begin position="135"/>
        <end position="156"/>
    </location>
</feature>